<dbReference type="AlphaFoldDB" id="A0A6P6TWQ6"/>
<evidence type="ECO:0000256" key="1">
    <source>
        <dbReference type="SAM" id="SignalP"/>
    </source>
</evidence>
<proteinExistence type="predicted"/>
<protein>
    <submittedName>
        <fullName evidence="4">F-box/kelch-repeat protein At3g06240-like</fullName>
    </submittedName>
</protein>
<feature type="domain" description="F-box" evidence="2">
    <location>
        <begin position="3"/>
        <end position="43"/>
    </location>
</feature>
<gene>
    <name evidence="4" type="primary">LOC113704462</name>
</gene>
<dbReference type="PANTHER" id="PTHR31672">
    <property type="entry name" value="BNACNNG10540D PROTEIN"/>
    <property type="match status" value="1"/>
</dbReference>
<dbReference type="Proteomes" id="UP001652660">
    <property type="component" value="Chromosome 8e"/>
</dbReference>
<dbReference type="InterPro" id="IPR001810">
    <property type="entry name" value="F-box_dom"/>
</dbReference>
<dbReference type="InterPro" id="IPR017451">
    <property type="entry name" value="F-box-assoc_interact_dom"/>
</dbReference>
<name>A0A6P6TWQ6_COFAR</name>
<evidence type="ECO:0000313" key="3">
    <source>
        <dbReference type="Proteomes" id="UP001652660"/>
    </source>
</evidence>
<dbReference type="Pfam" id="PF08268">
    <property type="entry name" value="FBA_3"/>
    <property type="match status" value="1"/>
</dbReference>
<dbReference type="PANTHER" id="PTHR31672:SF13">
    <property type="entry name" value="F-BOX PROTEIN CPR30-LIKE"/>
    <property type="match status" value="1"/>
</dbReference>
<dbReference type="InterPro" id="IPR036047">
    <property type="entry name" value="F-box-like_dom_sf"/>
</dbReference>
<organism evidence="3 4">
    <name type="scientific">Coffea arabica</name>
    <name type="common">Arabian coffee</name>
    <dbReference type="NCBI Taxonomy" id="13443"/>
    <lineage>
        <taxon>Eukaryota</taxon>
        <taxon>Viridiplantae</taxon>
        <taxon>Streptophyta</taxon>
        <taxon>Embryophyta</taxon>
        <taxon>Tracheophyta</taxon>
        <taxon>Spermatophyta</taxon>
        <taxon>Magnoliopsida</taxon>
        <taxon>eudicotyledons</taxon>
        <taxon>Gunneridae</taxon>
        <taxon>Pentapetalae</taxon>
        <taxon>asterids</taxon>
        <taxon>lamiids</taxon>
        <taxon>Gentianales</taxon>
        <taxon>Rubiaceae</taxon>
        <taxon>Ixoroideae</taxon>
        <taxon>Gardenieae complex</taxon>
        <taxon>Bertiereae - Coffeeae clade</taxon>
        <taxon>Coffeeae</taxon>
        <taxon>Coffea</taxon>
    </lineage>
</organism>
<dbReference type="InterPro" id="IPR050796">
    <property type="entry name" value="SCF_F-box_component"/>
</dbReference>
<sequence length="365" mass="41652">MHLSWDILVNIFLRLRVKTLLICRRVCKYWNDTISSSDFLKFHNELSISNPCHKVLVTFPLSTIDFNACRVKQEAKRQNWIKIPWMADFADDFKLLGSCNGLICLGTKSNSKILWNPSTGDYQIVTPQTSGNFRGSQRPYFLSGFGINPSTGGYTIVLGCYYWDNLQQKRAIYIITQRRGRYECKRIQDIPGTTNIYQRLGVSVNGHLHWPASVHNESVVLSYNLAEEKIRSIPLNGQAITELPDLGLSLPFPVPFTLGTCEGHLCTISKPWDAVVQRKDTFELWVMKEYGVWKSWTWLNNIEGIGDYGSLLPLGFFENGDLMVDADSTHIKRYSFKDKSARTLQILNNLKSCSISYVEAMVAPR</sequence>
<evidence type="ECO:0000259" key="2">
    <source>
        <dbReference type="SMART" id="SM00256"/>
    </source>
</evidence>
<dbReference type="SUPFAM" id="SSF81383">
    <property type="entry name" value="F-box domain"/>
    <property type="match status" value="1"/>
</dbReference>
<dbReference type="RefSeq" id="XP_027082166.1">
    <property type="nucleotide sequence ID" value="XM_027226365.1"/>
</dbReference>
<keyword evidence="1" id="KW-0732">Signal</keyword>
<reference evidence="3" key="1">
    <citation type="journal article" date="2025" name="Foods">
        <title>Unveiling the Microbial Signatures of Arabica Coffee Cherries: Insights into Ripeness Specific Diversity, Functional Traits, and Implications for Quality and Safety.</title>
        <authorList>
            <consortium name="RefSeq"/>
            <person name="Tenea G.N."/>
            <person name="Cifuentes V."/>
            <person name="Reyes P."/>
            <person name="Cevallos-Vallejos M."/>
        </authorList>
    </citation>
    <scope>NUCLEOTIDE SEQUENCE [LARGE SCALE GENOMIC DNA]</scope>
</reference>
<keyword evidence="3" id="KW-1185">Reference proteome</keyword>
<dbReference type="GeneID" id="113704462"/>
<reference evidence="4" key="2">
    <citation type="submission" date="2025-08" db="UniProtKB">
        <authorList>
            <consortium name="RefSeq"/>
        </authorList>
    </citation>
    <scope>IDENTIFICATION</scope>
    <source>
        <tissue evidence="4">Leaves</tissue>
    </source>
</reference>
<dbReference type="InterPro" id="IPR013187">
    <property type="entry name" value="F-box-assoc_dom_typ3"/>
</dbReference>
<dbReference type="OrthoDB" id="591557at2759"/>
<feature type="chain" id="PRO_5027655554" evidence="1">
    <location>
        <begin position="20"/>
        <end position="365"/>
    </location>
</feature>
<accession>A0A6P6TWQ6</accession>
<evidence type="ECO:0000313" key="4">
    <source>
        <dbReference type="RefSeq" id="XP_027082166.1"/>
    </source>
</evidence>
<dbReference type="Pfam" id="PF00646">
    <property type="entry name" value="F-box"/>
    <property type="match status" value="1"/>
</dbReference>
<dbReference type="Gene3D" id="1.20.1280.50">
    <property type="match status" value="1"/>
</dbReference>
<feature type="signal peptide" evidence="1">
    <location>
        <begin position="1"/>
        <end position="19"/>
    </location>
</feature>
<dbReference type="SMART" id="SM00256">
    <property type="entry name" value="FBOX"/>
    <property type="match status" value="1"/>
</dbReference>
<dbReference type="NCBIfam" id="TIGR01640">
    <property type="entry name" value="F_box_assoc_1"/>
    <property type="match status" value="1"/>
</dbReference>